<comment type="similarity">
    <text evidence="1 4">Belongs to the thiolase-like superfamily. Thiolase family.</text>
</comment>
<reference evidence="7 8" key="1">
    <citation type="submission" date="2015-09" db="EMBL/GenBank/DDBJ databases">
        <authorList>
            <consortium name="Swine Surveillance"/>
        </authorList>
    </citation>
    <scope>NUCLEOTIDE SEQUENCE [LARGE SCALE GENOMIC DNA]</scope>
    <source>
        <strain evidence="7 8">CECT 7688</strain>
    </source>
</reference>
<keyword evidence="3 4" id="KW-0012">Acyltransferase</keyword>
<evidence type="ECO:0000256" key="4">
    <source>
        <dbReference type="RuleBase" id="RU003557"/>
    </source>
</evidence>
<dbReference type="GO" id="GO:0006635">
    <property type="term" value="P:fatty acid beta-oxidation"/>
    <property type="evidence" value="ECO:0007669"/>
    <property type="project" value="TreeGrafter"/>
</dbReference>
<dbReference type="RefSeq" id="WP_058241160.1">
    <property type="nucleotide sequence ID" value="NZ_FOMU01000006.1"/>
</dbReference>
<evidence type="ECO:0000313" key="8">
    <source>
        <dbReference type="Proteomes" id="UP000054823"/>
    </source>
</evidence>
<dbReference type="PIRSF" id="PIRSF000429">
    <property type="entry name" value="Ac-CoA_Ac_transf"/>
    <property type="match status" value="1"/>
</dbReference>
<dbReference type="Pfam" id="PF00108">
    <property type="entry name" value="Thiolase_N"/>
    <property type="match status" value="1"/>
</dbReference>
<dbReference type="PANTHER" id="PTHR43853">
    <property type="entry name" value="3-KETOACYL-COA THIOLASE, PEROXISOMAL"/>
    <property type="match status" value="1"/>
</dbReference>
<dbReference type="PROSITE" id="PS00737">
    <property type="entry name" value="THIOLASE_2"/>
    <property type="match status" value="1"/>
</dbReference>
<dbReference type="OrthoDB" id="7838428at2"/>
<sequence length="399" mass="41011">MRKIPALSPLPGDLPPDHQPVIIAAQRSAIGRAGGIFASLDVEYLAAPVMQAVLAEAQISPNQLDDVILGNAAGPGGNVARLSSLHAGFPPSIPGVTVDRQCGSGLEAVMMACHLIMAGAGTTYLAGGVESQSRAPLRSLPASGTLPAHSYTRARFSPDTIGDPEMGAAADTVAKQFNISRTRQDAFALRSQHRATEARAAGRFTAEITPVAGQTTDECIRETMTVARLARLRPAFSKDGTVTVGNACPLNDGAAALLITTAAKARSLGHTNALAYIGGAAAGVDPNILGIGPVASTQKLLKHHTDLHLADLTHLEFNEAFAAQVLASLDALGIDETLPNQDGGAIALGHPFGASGAILVVRLFTQLIRQNAPADARAMAMIGIGGGQGLTAAFQSTRL</sequence>
<dbReference type="SUPFAM" id="SSF53901">
    <property type="entry name" value="Thiolase-like"/>
    <property type="match status" value="2"/>
</dbReference>
<dbReference type="InterPro" id="IPR020616">
    <property type="entry name" value="Thiolase_N"/>
</dbReference>
<name>A0A0P1FDE2_9RHOB</name>
<evidence type="ECO:0000259" key="5">
    <source>
        <dbReference type="Pfam" id="PF00108"/>
    </source>
</evidence>
<keyword evidence="2 4" id="KW-0808">Transferase</keyword>
<dbReference type="STRING" id="321267.SHM7688_03478"/>
<evidence type="ECO:0000256" key="2">
    <source>
        <dbReference type="ARBA" id="ARBA00022679"/>
    </source>
</evidence>
<accession>A0A0P1FDE2</accession>
<dbReference type="InterPro" id="IPR050215">
    <property type="entry name" value="Thiolase-like_sf_Thiolase"/>
</dbReference>
<dbReference type="GO" id="GO:0005737">
    <property type="term" value="C:cytoplasm"/>
    <property type="evidence" value="ECO:0007669"/>
    <property type="project" value="UniProtKB-ARBA"/>
</dbReference>
<dbReference type="EMBL" id="CYPW01000032">
    <property type="protein sequence ID" value="CUH54009.1"/>
    <property type="molecule type" value="Genomic_DNA"/>
</dbReference>
<evidence type="ECO:0000256" key="3">
    <source>
        <dbReference type="ARBA" id="ARBA00023315"/>
    </source>
</evidence>
<dbReference type="InterPro" id="IPR020617">
    <property type="entry name" value="Thiolase_C"/>
</dbReference>
<dbReference type="InterPro" id="IPR016039">
    <property type="entry name" value="Thiolase-like"/>
</dbReference>
<dbReference type="InterPro" id="IPR020613">
    <property type="entry name" value="Thiolase_CS"/>
</dbReference>
<dbReference type="AlphaFoldDB" id="A0A0P1FDE2"/>
<dbReference type="EC" id="2.3.1.-" evidence="7"/>
<dbReference type="Pfam" id="PF02803">
    <property type="entry name" value="Thiolase_C"/>
    <property type="match status" value="1"/>
</dbReference>
<feature type="domain" description="Thiolase N-terminal" evidence="5">
    <location>
        <begin position="21"/>
        <end position="261"/>
    </location>
</feature>
<dbReference type="GO" id="GO:0010124">
    <property type="term" value="P:phenylacetate catabolic process"/>
    <property type="evidence" value="ECO:0007669"/>
    <property type="project" value="TreeGrafter"/>
</dbReference>
<evidence type="ECO:0000259" key="6">
    <source>
        <dbReference type="Pfam" id="PF02803"/>
    </source>
</evidence>
<proteinExistence type="inferred from homology"/>
<dbReference type="PANTHER" id="PTHR43853:SF3">
    <property type="entry name" value="ACETYL-COA C-ACETYLTRANSFERASE YHFS-RELATED"/>
    <property type="match status" value="1"/>
</dbReference>
<dbReference type="GO" id="GO:0003988">
    <property type="term" value="F:acetyl-CoA C-acyltransferase activity"/>
    <property type="evidence" value="ECO:0007669"/>
    <property type="project" value="TreeGrafter"/>
</dbReference>
<dbReference type="NCBIfam" id="TIGR01930">
    <property type="entry name" value="AcCoA-C-Actrans"/>
    <property type="match status" value="1"/>
</dbReference>
<keyword evidence="8" id="KW-1185">Reference proteome</keyword>
<dbReference type="Gene3D" id="3.40.47.10">
    <property type="match status" value="2"/>
</dbReference>
<feature type="domain" description="Thiolase C-terminal" evidence="6">
    <location>
        <begin position="279"/>
        <end position="394"/>
    </location>
</feature>
<protein>
    <submittedName>
        <fullName evidence="7">Putative acetyl-CoA C-acetyltransferase YhfS</fullName>
        <ecNumber evidence="7">2.3.1.-</ecNumber>
    </submittedName>
</protein>
<evidence type="ECO:0000256" key="1">
    <source>
        <dbReference type="ARBA" id="ARBA00010982"/>
    </source>
</evidence>
<dbReference type="Proteomes" id="UP000054823">
    <property type="component" value="Unassembled WGS sequence"/>
</dbReference>
<evidence type="ECO:0000313" key="7">
    <source>
        <dbReference type="EMBL" id="CUH54009.1"/>
    </source>
</evidence>
<gene>
    <name evidence="7" type="primary">yhfS</name>
    <name evidence="7" type="ORF">SHM7688_03478</name>
</gene>
<dbReference type="CDD" id="cd00751">
    <property type="entry name" value="thiolase"/>
    <property type="match status" value="1"/>
</dbReference>
<organism evidence="7 8">
    <name type="scientific">Shimia marina</name>
    <dbReference type="NCBI Taxonomy" id="321267"/>
    <lineage>
        <taxon>Bacteria</taxon>
        <taxon>Pseudomonadati</taxon>
        <taxon>Pseudomonadota</taxon>
        <taxon>Alphaproteobacteria</taxon>
        <taxon>Rhodobacterales</taxon>
        <taxon>Roseobacteraceae</taxon>
    </lineage>
</organism>
<dbReference type="InterPro" id="IPR002155">
    <property type="entry name" value="Thiolase"/>
</dbReference>